<dbReference type="UniPathway" id="UPA00696"/>
<dbReference type="SMART" id="SM01217">
    <property type="entry name" value="Fn3_like"/>
    <property type="match status" value="1"/>
</dbReference>
<dbReference type="PROSITE" id="PS00775">
    <property type="entry name" value="GLYCOSYL_HYDROL_F3"/>
    <property type="match status" value="1"/>
</dbReference>
<evidence type="ECO:0000256" key="10">
    <source>
        <dbReference type="ARBA" id="ARBA00023326"/>
    </source>
</evidence>
<dbReference type="FunFam" id="3.40.50.1700:FF:000003">
    <property type="entry name" value="Probable beta-glucosidase"/>
    <property type="match status" value="1"/>
</dbReference>
<dbReference type="InterPro" id="IPR001764">
    <property type="entry name" value="Glyco_hydro_3_N"/>
</dbReference>
<comment type="caution">
    <text evidence="14">The sequence shown here is derived from an EMBL/GenBank/DDBJ whole genome shotgun (WGS) entry which is preliminary data.</text>
</comment>
<feature type="chain" id="PRO_5034724134" description="beta-glucosidase" evidence="12">
    <location>
        <begin position="21"/>
        <end position="850"/>
    </location>
</feature>
<evidence type="ECO:0000256" key="6">
    <source>
        <dbReference type="ARBA" id="ARBA00022801"/>
    </source>
</evidence>
<evidence type="ECO:0000256" key="11">
    <source>
        <dbReference type="RuleBase" id="RU361161"/>
    </source>
</evidence>
<evidence type="ECO:0000256" key="8">
    <source>
        <dbReference type="ARBA" id="ARBA00023277"/>
    </source>
</evidence>
<dbReference type="SUPFAM" id="SSF51445">
    <property type="entry name" value="(Trans)glycosidases"/>
    <property type="match status" value="1"/>
</dbReference>
<dbReference type="EC" id="3.2.1.21" evidence="4 11"/>
<keyword evidence="7" id="KW-0325">Glycoprotein</keyword>
<keyword evidence="5 12" id="KW-0732">Signal</keyword>
<dbReference type="Gene3D" id="3.40.50.1700">
    <property type="entry name" value="Glycoside hydrolase family 3 C-terminal domain"/>
    <property type="match status" value="1"/>
</dbReference>
<dbReference type="Proteomes" id="UP000443090">
    <property type="component" value="Unassembled WGS sequence"/>
</dbReference>
<keyword evidence="15" id="KW-1185">Reference proteome</keyword>
<dbReference type="InterPro" id="IPR019800">
    <property type="entry name" value="Glyco_hydro_3_AS"/>
</dbReference>
<protein>
    <recommendedName>
        <fullName evidence="4 11">beta-glucosidase</fullName>
        <ecNumber evidence="4 11">3.2.1.21</ecNumber>
    </recommendedName>
</protein>
<dbReference type="InterPro" id="IPR017853">
    <property type="entry name" value="GH"/>
</dbReference>
<evidence type="ECO:0000313" key="14">
    <source>
        <dbReference type="EMBL" id="TVY40546.1"/>
    </source>
</evidence>
<dbReference type="PRINTS" id="PR00133">
    <property type="entry name" value="GLHYDRLASE3"/>
</dbReference>
<gene>
    <name evidence="14" type="primary">BGL1_0</name>
    <name evidence="14" type="ORF">LOCC1_G004800</name>
</gene>
<evidence type="ECO:0000256" key="12">
    <source>
        <dbReference type="SAM" id="SignalP"/>
    </source>
</evidence>
<dbReference type="InterPro" id="IPR050288">
    <property type="entry name" value="Cellulose_deg_GH3"/>
</dbReference>
<name>A0A8H8RTP4_9HELO</name>
<dbReference type="AlphaFoldDB" id="A0A8H8RTP4"/>
<evidence type="ECO:0000259" key="13">
    <source>
        <dbReference type="SMART" id="SM01217"/>
    </source>
</evidence>
<dbReference type="OrthoDB" id="416222at2759"/>
<keyword evidence="8 11" id="KW-0119">Carbohydrate metabolism</keyword>
<comment type="pathway">
    <text evidence="2 11">Glycan metabolism; cellulose degradation.</text>
</comment>
<dbReference type="InterPro" id="IPR013783">
    <property type="entry name" value="Ig-like_fold"/>
</dbReference>
<dbReference type="PANTHER" id="PTHR42715">
    <property type="entry name" value="BETA-GLUCOSIDASE"/>
    <property type="match status" value="1"/>
</dbReference>
<evidence type="ECO:0000256" key="5">
    <source>
        <dbReference type="ARBA" id="ARBA00022729"/>
    </source>
</evidence>
<dbReference type="InterPro" id="IPR036881">
    <property type="entry name" value="Glyco_hydro_3_C_sf"/>
</dbReference>
<evidence type="ECO:0000256" key="9">
    <source>
        <dbReference type="ARBA" id="ARBA00023295"/>
    </source>
</evidence>
<keyword evidence="10 11" id="KW-0624">Polysaccharide degradation</keyword>
<comment type="catalytic activity">
    <reaction evidence="1 11">
        <text>Hydrolysis of terminal, non-reducing beta-D-glucosyl residues with release of beta-D-glucose.</text>
        <dbReference type="EC" id="3.2.1.21"/>
    </reaction>
</comment>
<keyword evidence="6 11" id="KW-0378">Hydrolase</keyword>
<evidence type="ECO:0000256" key="3">
    <source>
        <dbReference type="ARBA" id="ARBA00005336"/>
    </source>
</evidence>
<evidence type="ECO:0000256" key="7">
    <source>
        <dbReference type="ARBA" id="ARBA00023180"/>
    </source>
</evidence>
<dbReference type="Pfam" id="PF14310">
    <property type="entry name" value="Fn3-like"/>
    <property type="match status" value="1"/>
</dbReference>
<dbReference type="Gene3D" id="3.20.20.300">
    <property type="entry name" value="Glycoside hydrolase, family 3, N-terminal domain"/>
    <property type="match status" value="1"/>
</dbReference>
<dbReference type="Gene3D" id="2.60.40.10">
    <property type="entry name" value="Immunoglobulins"/>
    <property type="match status" value="1"/>
</dbReference>
<sequence>MSRCIFHILYLEMWISSVTTVTALVAVANAQLENALSPSHYPSPWMRGGNGWQDAYAKAQSFVSQLTLLEKINLTTGVGWEGQQCVGNTGSIPRLNFAGLCLQDSPLGIRDTDFNSAFPSGMNTAATWTTRLFKSRGNAMGSEHRDKGIDAQLGPVAGPLGRSPAGGRNWEGFSPDPVLTGVAMAETIKGIQDAGVIATAKHYIMNEQEHNRENSGSIMAYSSNVDDKTMHELYLWPFADSVRAGVGSVMCSYNQINNSFGSQNSYTLNYLLKNELDFQGFVVSDWWAQHSGISSVFAGLDMTMAGDQGLASGNTYWGSNLTAAVLNGTVPQWRLDDMVVRIMSAYYKVGRDTARVPVNFNSWSLNTTGYIHPLASEGFQIINEHVNVQADHANLIREIGGASTVLLKNTNNALPLRRPSSIAVIGEDAHDNPGGVNSCSDRGCDQGTLAMGWGSGTANFPYLIAPVTALSARAARDQTTFTNVSDNYDFDAVTKAVTGTDAAIVFGNADSGEAYITVDGNAGDRNNLTLWGNADALIAHVASIHPNTIVVLHTVGAVIVEEFKNHPNITALLWAGIPGQESGNAITDILYGDRVPSAKSVFTWGKQREDWGTDVVYTPVSNTPQLPFNEGVFIDYRHFDAQNIEPSYEFGFGLSYTNFSYSNLIIEKQNPGPYEPTTGQTSSAPTFGTINLNATDASFPPGFHAVPLYVYPYINFTIPRNQTLDLPAGVTDSSPQPKLPAGGSGGGNRQLWDVMYSVSATVTNTGSVKGTEIPQLYISLGGPLDPKIVLRGFDDLILDPNESETFTYQVTRRDISNWDTTSQNWVVSDSPKTVYVGSSSRNLPLQGGLQ</sequence>
<evidence type="ECO:0000313" key="15">
    <source>
        <dbReference type="Proteomes" id="UP000443090"/>
    </source>
</evidence>
<dbReference type="SUPFAM" id="SSF52279">
    <property type="entry name" value="Beta-D-glucan exohydrolase, C-terminal domain"/>
    <property type="match status" value="1"/>
</dbReference>
<dbReference type="InterPro" id="IPR026891">
    <property type="entry name" value="Fn3-like"/>
</dbReference>
<feature type="domain" description="Fibronectin type III-like" evidence="13">
    <location>
        <begin position="772"/>
        <end position="840"/>
    </location>
</feature>
<feature type="signal peptide" evidence="12">
    <location>
        <begin position="1"/>
        <end position="20"/>
    </location>
</feature>
<dbReference type="InterPro" id="IPR036962">
    <property type="entry name" value="Glyco_hydro_3_N_sf"/>
</dbReference>
<evidence type="ECO:0000256" key="1">
    <source>
        <dbReference type="ARBA" id="ARBA00000448"/>
    </source>
</evidence>
<dbReference type="EMBL" id="QGMI01000448">
    <property type="protein sequence ID" value="TVY40546.1"/>
    <property type="molecule type" value="Genomic_DNA"/>
</dbReference>
<dbReference type="Pfam" id="PF01915">
    <property type="entry name" value="Glyco_hydro_3_C"/>
    <property type="match status" value="1"/>
</dbReference>
<proteinExistence type="inferred from homology"/>
<dbReference type="GO" id="GO:0030245">
    <property type="term" value="P:cellulose catabolic process"/>
    <property type="evidence" value="ECO:0007669"/>
    <property type="project" value="UniProtKB-UniPathway"/>
</dbReference>
<dbReference type="InterPro" id="IPR002772">
    <property type="entry name" value="Glyco_hydro_3_C"/>
</dbReference>
<dbReference type="GO" id="GO:0008422">
    <property type="term" value="F:beta-glucosidase activity"/>
    <property type="evidence" value="ECO:0007669"/>
    <property type="project" value="UniProtKB-EC"/>
</dbReference>
<dbReference type="FunFam" id="3.20.20.300:FF:000002">
    <property type="entry name" value="Probable beta-glucosidase"/>
    <property type="match status" value="1"/>
</dbReference>
<organism evidence="14 15">
    <name type="scientific">Lachnellula occidentalis</name>
    <dbReference type="NCBI Taxonomy" id="215460"/>
    <lineage>
        <taxon>Eukaryota</taxon>
        <taxon>Fungi</taxon>
        <taxon>Dikarya</taxon>
        <taxon>Ascomycota</taxon>
        <taxon>Pezizomycotina</taxon>
        <taxon>Leotiomycetes</taxon>
        <taxon>Helotiales</taxon>
        <taxon>Lachnaceae</taxon>
        <taxon>Lachnellula</taxon>
    </lineage>
</organism>
<evidence type="ECO:0000256" key="4">
    <source>
        <dbReference type="ARBA" id="ARBA00012744"/>
    </source>
</evidence>
<reference evidence="14 15" key="1">
    <citation type="submission" date="2018-05" db="EMBL/GenBank/DDBJ databases">
        <title>Genome sequencing and assembly of the regulated plant pathogen Lachnellula willkommii and related sister species for the development of diagnostic species identification markers.</title>
        <authorList>
            <person name="Giroux E."/>
            <person name="Bilodeau G."/>
        </authorList>
    </citation>
    <scope>NUCLEOTIDE SEQUENCE [LARGE SCALE GENOMIC DNA]</scope>
    <source>
        <strain evidence="14 15">CBS 160.35</strain>
    </source>
</reference>
<keyword evidence="9 11" id="KW-0326">Glycosidase</keyword>
<comment type="similarity">
    <text evidence="3 11">Belongs to the glycosyl hydrolase 3 family.</text>
</comment>
<dbReference type="PANTHER" id="PTHR42715:SF29">
    <property type="entry name" value="BETA-GLUCOSIDASE A-RELATED"/>
    <property type="match status" value="1"/>
</dbReference>
<dbReference type="Pfam" id="PF00933">
    <property type="entry name" value="Glyco_hydro_3"/>
    <property type="match status" value="1"/>
</dbReference>
<evidence type="ECO:0000256" key="2">
    <source>
        <dbReference type="ARBA" id="ARBA00004987"/>
    </source>
</evidence>
<accession>A0A8H8RTP4</accession>